<dbReference type="EMBL" id="MCFL01000050">
    <property type="protein sequence ID" value="ORZ32163.1"/>
    <property type="molecule type" value="Genomic_DNA"/>
</dbReference>
<dbReference type="AlphaFoldDB" id="A0A1Y2HEN0"/>
<evidence type="ECO:0000313" key="1">
    <source>
        <dbReference type="EMBL" id="ORZ32163.1"/>
    </source>
</evidence>
<keyword evidence="2" id="KW-1185">Reference proteome</keyword>
<gene>
    <name evidence="1" type="ORF">BCR44DRAFT_334375</name>
</gene>
<proteinExistence type="predicted"/>
<evidence type="ECO:0000313" key="2">
    <source>
        <dbReference type="Proteomes" id="UP000193411"/>
    </source>
</evidence>
<name>A0A1Y2HEN0_9FUNG</name>
<accession>A0A1Y2HEN0</accession>
<sequence length="155" mass="17022">MSLNAPFAQTGNNMRQGTRLITIFNSTLSRGSLWVALTSACPGSLECKWRVYVHACCAARSPFRSDRMSQRERRLRNGLDVDALSVIDGGVARLAVYRLTGGPNRTLATCLLTCAPLTFCYLLMLSAKRPSCTFAATTKIATFSHCRQVRSPLNT</sequence>
<comment type="caution">
    <text evidence="1">The sequence shown here is derived from an EMBL/GenBank/DDBJ whole genome shotgun (WGS) entry which is preliminary data.</text>
</comment>
<dbReference type="Proteomes" id="UP000193411">
    <property type="component" value="Unassembled WGS sequence"/>
</dbReference>
<organism evidence="1 2">
    <name type="scientific">Catenaria anguillulae PL171</name>
    <dbReference type="NCBI Taxonomy" id="765915"/>
    <lineage>
        <taxon>Eukaryota</taxon>
        <taxon>Fungi</taxon>
        <taxon>Fungi incertae sedis</taxon>
        <taxon>Blastocladiomycota</taxon>
        <taxon>Blastocladiomycetes</taxon>
        <taxon>Blastocladiales</taxon>
        <taxon>Catenariaceae</taxon>
        <taxon>Catenaria</taxon>
    </lineage>
</organism>
<protein>
    <submittedName>
        <fullName evidence="1">Uncharacterized protein</fullName>
    </submittedName>
</protein>
<reference evidence="1 2" key="1">
    <citation type="submission" date="2016-07" db="EMBL/GenBank/DDBJ databases">
        <title>Pervasive Adenine N6-methylation of Active Genes in Fungi.</title>
        <authorList>
            <consortium name="DOE Joint Genome Institute"/>
            <person name="Mondo S.J."/>
            <person name="Dannebaum R.O."/>
            <person name="Kuo R.C."/>
            <person name="Labutti K."/>
            <person name="Haridas S."/>
            <person name="Kuo A."/>
            <person name="Salamov A."/>
            <person name="Ahrendt S.R."/>
            <person name="Lipzen A."/>
            <person name="Sullivan W."/>
            <person name="Andreopoulos W.B."/>
            <person name="Clum A."/>
            <person name="Lindquist E."/>
            <person name="Daum C."/>
            <person name="Ramamoorthy G.K."/>
            <person name="Gryganskyi A."/>
            <person name="Culley D."/>
            <person name="Magnuson J.K."/>
            <person name="James T.Y."/>
            <person name="O'Malley M.A."/>
            <person name="Stajich J.E."/>
            <person name="Spatafora J.W."/>
            <person name="Visel A."/>
            <person name="Grigoriev I.V."/>
        </authorList>
    </citation>
    <scope>NUCLEOTIDE SEQUENCE [LARGE SCALE GENOMIC DNA]</scope>
    <source>
        <strain evidence="1 2">PL171</strain>
    </source>
</reference>